<organism evidence="9 10">
    <name type="scientific">Dichotomopilus funicola</name>
    <dbReference type="NCBI Taxonomy" id="1934379"/>
    <lineage>
        <taxon>Eukaryota</taxon>
        <taxon>Fungi</taxon>
        <taxon>Dikarya</taxon>
        <taxon>Ascomycota</taxon>
        <taxon>Pezizomycotina</taxon>
        <taxon>Sordariomycetes</taxon>
        <taxon>Sordariomycetidae</taxon>
        <taxon>Sordariales</taxon>
        <taxon>Chaetomiaceae</taxon>
        <taxon>Dichotomopilus</taxon>
    </lineage>
</organism>
<evidence type="ECO:0000256" key="4">
    <source>
        <dbReference type="ARBA" id="ARBA00022729"/>
    </source>
</evidence>
<keyword evidence="3" id="KW-0964">Secreted</keyword>
<keyword evidence="2" id="KW-0134">Cell wall</keyword>
<evidence type="ECO:0000256" key="3">
    <source>
        <dbReference type="ARBA" id="ARBA00022525"/>
    </source>
</evidence>
<gene>
    <name evidence="9" type="ORF">C8A04DRAFT_24593</name>
</gene>
<evidence type="ECO:0000256" key="1">
    <source>
        <dbReference type="ARBA" id="ARBA00004191"/>
    </source>
</evidence>
<dbReference type="PANTHER" id="PTHR47254:SF1">
    <property type="entry name" value="CELL WALL MANNOPROTEIN CIS3-RELATED"/>
    <property type="match status" value="1"/>
</dbReference>
<feature type="chain" id="PRO_5042981269" description="Cell wall mannoprotein PIR1-like C-terminal domain-containing protein" evidence="7">
    <location>
        <begin position="20"/>
        <end position="349"/>
    </location>
</feature>
<sequence>MKIHAFICLAMAALGLSQGVTEQIAPDGQAPDGCQADFNGNFQITVDKLTFKANTVRATEDVDAGCASTSNLVVSLNNGVLTDGLNRTGYIASNYQFQFDAPPQAGALYTAGYSVCANNSLALGSSAVFWECASGTFYNLYDRKAADQCSPVEIIVIPCGDDADSQGGRGNAEGTPSDGVGQTVGSEIITTTVVIPLSDGQPQVITTTSVVYICQIGDGQVQGHSTPCDAAIPTITQAPVSQISDGQIQVTQISDGQVQVSQISDGQVQVSQISDGQVQVSQISDGQVQVTGLPTASFPGEQVTTGPAVLPTNAPPSNGAVAGPGGGPDGFTAALVAFVLGGAAALAAV</sequence>
<dbReference type="PROSITE" id="PS50256">
    <property type="entry name" value="PIR_REPEAT_2"/>
    <property type="match status" value="2"/>
</dbReference>
<protein>
    <recommendedName>
        <fullName evidence="8">Cell wall mannoprotein PIR1-like C-terminal domain-containing protein</fullName>
    </recommendedName>
</protein>
<evidence type="ECO:0000256" key="6">
    <source>
        <dbReference type="ARBA" id="ARBA00038219"/>
    </source>
</evidence>
<dbReference type="InterPro" id="IPR051153">
    <property type="entry name" value="Yeast_CWMannoprotein_PIR"/>
</dbReference>
<dbReference type="GO" id="GO:0009277">
    <property type="term" value="C:fungal-type cell wall"/>
    <property type="evidence" value="ECO:0007669"/>
    <property type="project" value="TreeGrafter"/>
</dbReference>
<evidence type="ECO:0000256" key="2">
    <source>
        <dbReference type="ARBA" id="ARBA00022512"/>
    </source>
</evidence>
<reference evidence="9" key="1">
    <citation type="journal article" date="2023" name="Mol. Phylogenet. Evol.">
        <title>Genome-scale phylogeny and comparative genomics of the fungal order Sordariales.</title>
        <authorList>
            <person name="Hensen N."/>
            <person name="Bonometti L."/>
            <person name="Westerberg I."/>
            <person name="Brannstrom I.O."/>
            <person name="Guillou S."/>
            <person name="Cros-Aarteil S."/>
            <person name="Calhoun S."/>
            <person name="Haridas S."/>
            <person name="Kuo A."/>
            <person name="Mondo S."/>
            <person name="Pangilinan J."/>
            <person name="Riley R."/>
            <person name="LaButti K."/>
            <person name="Andreopoulos B."/>
            <person name="Lipzen A."/>
            <person name="Chen C."/>
            <person name="Yan M."/>
            <person name="Daum C."/>
            <person name="Ng V."/>
            <person name="Clum A."/>
            <person name="Steindorff A."/>
            <person name="Ohm R.A."/>
            <person name="Martin F."/>
            <person name="Silar P."/>
            <person name="Natvig D.O."/>
            <person name="Lalanne C."/>
            <person name="Gautier V."/>
            <person name="Ament-Velasquez S.L."/>
            <person name="Kruys A."/>
            <person name="Hutchinson M.I."/>
            <person name="Powell A.J."/>
            <person name="Barry K."/>
            <person name="Miller A.N."/>
            <person name="Grigoriev I.V."/>
            <person name="Debuchy R."/>
            <person name="Gladieux P."/>
            <person name="Hiltunen Thoren M."/>
            <person name="Johannesson H."/>
        </authorList>
    </citation>
    <scope>NUCLEOTIDE SEQUENCE</scope>
    <source>
        <strain evidence="9">CBS 141.50</strain>
    </source>
</reference>
<evidence type="ECO:0000313" key="10">
    <source>
        <dbReference type="Proteomes" id="UP001302676"/>
    </source>
</evidence>
<comment type="similarity">
    <text evidence="6">Belongs to the PIR protein family.</text>
</comment>
<keyword evidence="10" id="KW-1185">Reference proteome</keyword>
<keyword evidence="5" id="KW-0677">Repeat</keyword>
<evidence type="ECO:0000256" key="7">
    <source>
        <dbReference type="SAM" id="SignalP"/>
    </source>
</evidence>
<evidence type="ECO:0000313" key="9">
    <source>
        <dbReference type="EMBL" id="KAK4147352.1"/>
    </source>
</evidence>
<dbReference type="RefSeq" id="XP_062640723.1">
    <property type="nucleotide sequence ID" value="XM_062779226.1"/>
</dbReference>
<dbReference type="EMBL" id="MU853556">
    <property type="protein sequence ID" value="KAK4147352.1"/>
    <property type="molecule type" value="Genomic_DNA"/>
</dbReference>
<dbReference type="PANTHER" id="PTHR47254">
    <property type="entry name" value="CELL WALL MANNOPROTEIN CIS3-RELATED"/>
    <property type="match status" value="1"/>
</dbReference>
<dbReference type="Pfam" id="PF00399">
    <property type="entry name" value="PIR"/>
    <property type="match status" value="1"/>
</dbReference>
<keyword evidence="4 7" id="KW-0732">Signal</keyword>
<dbReference type="AlphaFoldDB" id="A0AAN6ZQQ0"/>
<reference evidence="9" key="2">
    <citation type="submission" date="2023-05" db="EMBL/GenBank/DDBJ databases">
        <authorList>
            <consortium name="Lawrence Berkeley National Laboratory"/>
            <person name="Steindorff A."/>
            <person name="Hensen N."/>
            <person name="Bonometti L."/>
            <person name="Westerberg I."/>
            <person name="Brannstrom I.O."/>
            <person name="Guillou S."/>
            <person name="Cros-Aarteil S."/>
            <person name="Calhoun S."/>
            <person name="Haridas S."/>
            <person name="Kuo A."/>
            <person name="Mondo S."/>
            <person name="Pangilinan J."/>
            <person name="Riley R."/>
            <person name="Labutti K."/>
            <person name="Andreopoulos B."/>
            <person name="Lipzen A."/>
            <person name="Chen C."/>
            <person name="Yanf M."/>
            <person name="Daum C."/>
            <person name="Ng V."/>
            <person name="Clum A."/>
            <person name="Ohm R."/>
            <person name="Martin F."/>
            <person name="Silar P."/>
            <person name="Natvig D."/>
            <person name="Lalanne C."/>
            <person name="Gautier V."/>
            <person name="Ament-Velasquez S.L."/>
            <person name="Kruys A."/>
            <person name="Hutchinson M.I."/>
            <person name="Powell A.J."/>
            <person name="Barry K."/>
            <person name="Miller A.N."/>
            <person name="Grigoriev I.V."/>
            <person name="Debuchy R."/>
            <person name="Gladieux P."/>
            <person name="Thoren M.H."/>
            <person name="Johannesson H."/>
        </authorList>
    </citation>
    <scope>NUCLEOTIDE SEQUENCE</scope>
    <source>
        <strain evidence="9">CBS 141.50</strain>
    </source>
</reference>
<dbReference type="Pfam" id="PF22799">
    <property type="entry name" value="PIR1-like_C"/>
    <property type="match status" value="1"/>
</dbReference>
<comment type="caution">
    <text evidence="9">The sequence shown here is derived from an EMBL/GenBank/DDBJ whole genome shotgun (WGS) entry which is preliminary data.</text>
</comment>
<proteinExistence type="inferred from homology"/>
<feature type="domain" description="Cell wall mannoprotein PIR1-like C-terminal" evidence="8">
    <location>
        <begin position="79"/>
        <end position="152"/>
    </location>
</feature>
<dbReference type="GeneID" id="87815839"/>
<dbReference type="PROSITE" id="PS00929">
    <property type="entry name" value="PIR_REPEAT_1"/>
    <property type="match status" value="2"/>
</dbReference>
<name>A0AAN6ZQQ0_9PEZI</name>
<dbReference type="GO" id="GO:0005199">
    <property type="term" value="F:structural constituent of cell wall"/>
    <property type="evidence" value="ECO:0007669"/>
    <property type="project" value="InterPro"/>
</dbReference>
<dbReference type="Gene3D" id="2.160.10.20">
    <property type="entry name" value="Insect antifreeze protein"/>
    <property type="match status" value="1"/>
</dbReference>
<dbReference type="GO" id="GO:0031505">
    <property type="term" value="P:fungal-type cell wall organization"/>
    <property type="evidence" value="ECO:0007669"/>
    <property type="project" value="UniProtKB-ARBA"/>
</dbReference>
<dbReference type="Proteomes" id="UP001302676">
    <property type="component" value="Unassembled WGS sequence"/>
</dbReference>
<dbReference type="InterPro" id="IPR000420">
    <property type="entry name" value="Yeast_PIR_rpt"/>
</dbReference>
<evidence type="ECO:0000259" key="8">
    <source>
        <dbReference type="Pfam" id="PF22799"/>
    </source>
</evidence>
<comment type="subcellular location">
    <subcellularLocation>
        <location evidence="1">Secreted</location>
        <location evidence="1">Cell wall</location>
    </subcellularLocation>
</comment>
<dbReference type="InterPro" id="IPR054508">
    <property type="entry name" value="PIR1-like_C"/>
</dbReference>
<evidence type="ECO:0000256" key="5">
    <source>
        <dbReference type="ARBA" id="ARBA00022737"/>
    </source>
</evidence>
<accession>A0AAN6ZQQ0</accession>
<feature type="signal peptide" evidence="7">
    <location>
        <begin position="1"/>
        <end position="19"/>
    </location>
</feature>